<sequence>MQKMAMVDRLGVSCLAKVCAMKNKLFKRILVPCLYLPLCACLVPIEQKLAPIQQECERQWLTPAFDPIRDKVELLPGAQGAAAYLFNQQKATSAEKTAIKEMAVLLDNCQGQLAAVTYQYDSRQALRENTQKVADLENLMQVHDGKISWGEFTHRRYALVAEHQAAEQQEREQRRREHEARQRERKAEQTQKREAAREHMAELQSHYQGLAILRRRNANTLPLIERWKVDSRLLKDYKAFFHNLRKDGYIIDYKCKNKGAEYECAVYY</sequence>
<feature type="region of interest" description="Disordered" evidence="1">
    <location>
        <begin position="163"/>
        <end position="197"/>
    </location>
</feature>
<feature type="compositionally biased region" description="Basic and acidic residues" evidence="1">
    <location>
        <begin position="164"/>
        <end position="197"/>
    </location>
</feature>
<dbReference type="Proteomes" id="UP000072660">
    <property type="component" value="Unassembled WGS sequence"/>
</dbReference>
<evidence type="ECO:0000256" key="1">
    <source>
        <dbReference type="SAM" id="MobiDB-lite"/>
    </source>
</evidence>
<protein>
    <submittedName>
        <fullName evidence="2">Uncharacterized protein</fullName>
    </submittedName>
</protein>
<reference evidence="2 3" key="1">
    <citation type="submission" date="2016-02" db="EMBL/GenBank/DDBJ databases">
        <authorList>
            <person name="Wen L."/>
            <person name="He K."/>
            <person name="Yang H."/>
        </authorList>
    </citation>
    <scope>NUCLEOTIDE SEQUENCE [LARGE SCALE GENOMIC DNA]</scope>
    <source>
        <strain evidence="2 3">CV58</strain>
    </source>
</reference>
<name>A0A139SRS7_9GAMM</name>
<comment type="caution">
    <text evidence="2">The sequence shown here is derived from an EMBL/GenBank/DDBJ whole genome shotgun (WGS) entry which is preliminary data.</text>
</comment>
<dbReference type="AlphaFoldDB" id="A0A139SRS7"/>
<keyword evidence="3" id="KW-1185">Reference proteome</keyword>
<accession>A0A139SRS7</accession>
<dbReference type="EMBL" id="LSZO01000166">
    <property type="protein sequence ID" value="KXU37305.1"/>
    <property type="molecule type" value="Genomic_DNA"/>
</dbReference>
<evidence type="ECO:0000313" key="3">
    <source>
        <dbReference type="Proteomes" id="UP000072660"/>
    </source>
</evidence>
<gene>
    <name evidence="2" type="ORF">AXE65_03680</name>
</gene>
<evidence type="ECO:0000313" key="2">
    <source>
        <dbReference type="EMBL" id="KXU37305.1"/>
    </source>
</evidence>
<organism evidence="2 3">
    <name type="scientific">Ventosimonas gracilis</name>
    <dbReference type="NCBI Taxonomy" id="1680762"/>
    <lineage>
        <taxon>Bacteria</taxon>
        <taxon>Pseudomonadati</taxon>
        <taxon>Pseudomonadota</taxon>
        <taxon>Gammaproteobacteria</taxon>
        <taxon>Pseudomonadales</taxon>
        <taxon>Ventosimonadaceae</taxon>
        <taxon>Ventosimonas</taxon>
    </lineage>
</organism>
<proteinExistence type="predicted"/>